<evidence type="ECO:0000259" key="6">
    <source>
        <dbReference type="Pfam" id="PF04932"/>
    </source>
</evidence>
<dbReference type="EMBL" id="CP033577">
    <property type="protein sequence ID" value="AYV21235.1"/>
    <property type="molecule type" value="Genomic_DNA"/>
</dbReference>
<accession>A0A3G4V9U9</accession>
<evidence type="ECO:0000256" key="1">
    <source>
        <dbReference type="ARBA" id="ARBA00004141"/>
    </source>
</evidence>
<dbReference type="InterPro" id="IPR051533">
    <property type="entry name" value="WaaL-like"/>
</dbReference>
<feature type="transmembrane region" description="Helical" evidence="5">
    <location>
        <begin position="208"/>
        <end position="232"/>
    </location>
</feature>
<feature type="transmembrane region" description="Helical" evidence="5">
    <location>
        <begin position="62"/>
        <end position="82"/>
    </location>
</feature>
<evidence type="ECO:0000313" key="7">
    <source>
        <dbReference type="EMBL" id="AYV21235.1"/>
    </source>
</evidence>
<keyword evidence="4 5" id="KW-0472">Membrane</keyword>
<evidence type="ECO:0000256" key="2">
    <source>
        <dbReference type="ARBA" id="ARBA00022692"/>
    </source>
</evidence>
<feature type="transmembrane region" description="Helical" evidence="5">
    <location>
        <begin position="329"/>
        <end position="349"/>
    </location>
</feature>
<dbReference type="RefSeq" id="WP_124940396.1">
    <property type="nucleotide sequence ID" value="NZ_CP033577.1"/>
</dbReference>
<keyword evidence="3 5" id="KW-1133">Transmembrane helix</keyword>
<name>A0A3G4V9U9_9VIBR</name>
<dbReference type="Proteomes" id="UP000279760">
    <property type="component" value="Chromosome 1"/>
</dbReference>
<keyword evidence="2 5" id="KW-0812">Transmembrane</keyword>
<feature type="transmembrane region" description="Helical" evidence="5">
    <location>
        <begin position="178"/>
        <end position="196"/>
    </location>
</feature>
<feature type="transmembrane region" description="Helical" evidence="5">
    <location>
        <begin position="151"/>
        <end position="169"/>
    </location>
</feature>
<protein>
    <recommendedName>
        <fullName evidence="6">O-antigen ligase-related domain-containing protein</fullName>
    </recommendedName>
</protein>
<sequence>MISNRLYSRLTCFTVCFTFLTLFTSKAGVNIAFALILLTAIAGGVGRQPILSKNSILRRISYMSFALYALGLTVTFVTPFGFMDLSWFARKGAFFLLIPLLFPMLETHHKKAMDALLLGALVAMAYAFYLYLTNQETIPGRINSFWDIGRWGEILTYLWAILLPSVYFSDMEHKKRRIALATIAFFSLVAMLASGTRGPVLFATCSTLLFLLFANRKLFLGVVVLGIISVLLMKDSIYFHSAYEKIASITASNNDSNNARFAMWHYGLGMTWKHLETNILLFLFGTGDTELPTIFTHYLNSVVSLEAIQQSVGNQMSYSDLHSLYIDNLVRMGLVFSLSYLAFISFLLYQAIKLAKRGSRIAWGMINLITTYLGIGLVYSNNLEFQTAIFFFILALCWVKCVQNKEHKEVSYDS</sequence>
<gene>
    <name evidence="7" type="ORF">ECB94_07975</name>
</gene>
<dbReference type="AlphaFoldDB" id="A0A3G4V9U9"/>
<dbReference type="GO" id="GO:0016020">
    <property type="term" value="C:membrane"/>
    <property type="evidence" value="ECO:0007669"/>
    <property type="project" value="UniProtKB-SubCell"/>
</dbReference>
<evidence type="ECO:0000313" key="8">
    <source>
        <dbReference type="Proteomes" id="UP000279760"/>
    </source>
</evidence>
<dbReference type="InterPro" id="IPR007016">
    <property type="entry name" value="O-antigen_ligase-rel_domated"/>
</dbReference>
<evidence type="ECO:0000256" key="5">
    <source>
        <dbReference type="SAM" id="Phobius"/>
    </source>
</evidence>
<feature type="transmembrane region" description="Helical" evidence="5">
    <location>
        <begin position="112"/>
        <end position="131"/>
    </location>
</feature>
<feature type="transmembrane region" description="Helical" evidence="5">
    <location>
        <begin position="31"/>
        <end position="50"/>
    </location>
</feature>
<dbReference type="Pfam" id="PF04932">
    <property type="entry name" value="Wzy_C"/>
    <property type="match status" value="1"/>
</dbReference>
<evidence type="ECO:0000256" key="4">
    <source>
        <dbReference type="ARBA" id="ARBA00023136"/>
    </source>
</evidence>
<organism evidence="7 8">
    <name type="scientific">Vibrio mediterranei</name>
    <dbReference type="NCBI Taxonomy" id="689"/>
    <lineage>
        <taxon>Bacteria</taxon>
        <taxon>Pseudomonadati</taxon>
        <taxon>Pseudomonadota</taxon>
        <taxon>Gammaproteobacteria</taxon>
        <taxon>Vibrionales</taxon>
        <taxon>Vibrionaceae</taxon>
        <taxon>Vibrio</taxon>
    </lineage>
</organism>
<comment type="subcellular location">
    <subcellularLocation>
        <location evidence="1">Membrane</location>
        <topology evidence="1">Multi-pass membrane protein</topology>
    </subcellularLocation>
</comment>
<dbReference type="PANTHER" id="PTHR37422:SF23">
    <property type="entry name" value="TEICHURONIC ACID BIOSYNTHESIS PROTEIN TUAE"/>
    <property type="match status" value="1"/>
</dbReference>
<proteinExistence type="predicted"/>
<feature type="domain" description="O-antigen ligase-related" evidence="6">
    <location>
        <begin position="183"/>
        <end position="335"/>
    </location>
</feature>
<reference evidence="7 8" key="1">
    <citation type="submission" date="2018-11" db="EMBL/GenBank/DDBJ databases">
        <title>Complete Genome Sequence of Vbrio mediterranei 117-T6: a Potential Pathogen Bacteria Isolated from the Conchocelis of Pyropia.</title>
        <authorList>
            <person name="Liu Q."/>
        </authorList>
    </citation>
    <scope>NUCLEOTIDE SEQUENCE [LARGE SCALE GENOMIC DNA]</scope>
    <source>
        <strain evidence="7 8">117-T6</strain>
    </source>
</reference>
<feature type="transmembrane region" description="Helical" evidence="5">
    <location>
        <begin position="88"/>
        <end position="105"/>
    </location>
</feature>
<feature type="transmembrane region" description="Helical" evidence="5">
    <location>
        <begin position="361"/>
        <end position="379"/>
    </location>
</feature>
<evidence type="ECO:0000256" key="3">
    <source>
        <dbReference type="ARBA" id="ARBA00022989"/>
    </source>
</evidence>
<feature type="transmembrane region" description="Helical" evidence="5">
    <location>
        <begin position="7"/>
        <end position="25"/>
    </location>
</feature>
<dbReference type="PANTHER" id="PTHR37422">
    <property type="entry name" value="TEICHURONIC ACID BIOSYNTHESIS PROTEIN TUAE"/>
    <property type="match status" value="1"/>
</dbReference>